<evidence type="ECO:0000313" key="4">
    <source>
        <dbReference type="Proteomes" id="UP000677228"/>
    </source>
</evidence>
<reference evidence="2" key="1">
    <citation type="submission" date="2021-02" db="EMBL/GenBank/DDBJ databases">
        <authorList>
            <person name="Nowell W R."/>
        </authorList>
    </citation>
    <scope>NUCLEOTIDE SEQUENCE</scope>
</reference>
<evidence type="ECO:0000313" key="3">
    <source>
        <dbReference type="EMBL" id="CAF4398102.1"/>
    </source>
</evidence>
<evidence type="ECO:0000313" key="2">
    <source>
        <dbReference type="EMBL" id="CAF1593146.1"/>
    </source>
</evidence>
<accession>A0A8S2FYT8</accession>
<dbReference type="AlphaFoldDB" id="A0A8S2FYT8"/>
<sequence length="172" mass="19981">MNTTLKLFTFFLHLITFIKSEDFSSITNSSLARVKLYVNSAEIAYKISAFQFPVEFSPKQLEHIRPETIRLNGKFVHVSSQTITQQKKSLNGQKVLICKDDCSNTVEAIMIDDEINLVKDLSDNTYYTVLYSQTIKYFDIPPTNKIIVDFTFETSNIEQLYLQMISNQLKWR</sequence>
<dbReference type="EMBL" id="CAJOBA010072221">
    <property type="protein sequence ID" value="CAF4398102.1"/>
    <property type="molecule type" value="Genomic_DNA"/>
</dbReference>
<dbReference type="Proteomes" id="UP000682733">
    <property type="component" value="Unassembled WGS sequence"/>
</dbReference>
<proteinExistence type="predicted"/>
<protein>
    <submittedName>
        <fullName evidence="2">Uncharacterized protein</fullName>
    </submittedName>
</protein>
<keyword evidence="1" id="KW-0732">Signal</keyword>
<dbReference type="Proteomes" id="UP000677228">
    <property type="component" value="Unassembled WGS sequence"/>
</dbReference>
<gene>
    <name evidence="2" type="ORF">OVA965_LOCUS41661</name>
    <name evidence="3" type="ORF">TMI583_LOCUS43372</name>
</gene>
<dbReference type="EMBL" id="CAJNOK010048710">
    <property type="protein sequence ID" value="CAF1593146.1"/>
    <property type="molecule type" value="Genomic_DNA"/>
</dbReference>
<feature type="chain" id="PRO_5036273552" evidence="1">
    <location>
        <begin position="21"/>
        <end position="172"/>
    </location>
</feature>
<feature type="signal peptide" evidence="1">
    <location>
        <begin position="1"/>
        <end position="20"/>
    </location>
</feature>
<organism evidence="2 4">
    <name type="scientific">Didymodactylos carnosus</name>
    <dbReference type="NCBI Taxonomy" id="1234261"/>
    <lineage>
        <taxon>Eukaryota</taxon>
        <taxon>Metazoa</taxon>
        <taxon>Spiralia</taxon>
        <taxon>Gnathifera</taxon>
        <taxon>Rotifera</taxon>
        <taxon>Eurotatoria</taxon>
        <taxon>Bdelloidea</taxon>
        <taxon>Philodinida</taxon>
        <taxon>Philodinidae</taxon>
        <taxon>Didymodactylos</taxon>
    </lineage>
</organism>
<feature type="non-terminal residue" evidence="2">
    <location>
        <position position="172"/>
    </location>
</feature>
<name>A0A8S2FYT8_9BILA</name>
<comment type="caution">
    <text evidence="2">The sequence shown here is derived from an EMBL/GenBank/DDBJ whole genome shotgun (WGS) entry which is preliminary data.</text>
</comment>
<evidence type="ECO:0000256" key="1">
    <source>
        <dbReference type="SAM" id="SignalP"/>
    </source>
</evidence>